<keyword evidence="5" id="KW-0963">Cytoplasm</keyword>
<comment type="function">
    <text evidence="5">Catalyzes the phosphorylation of the 3'-hydroxyl group of dephosphocoenzyme A to form coenzyme A.</text>
</comment>
<dbReference type="NCBIfam" id="TIGR00152">
    <property type="entry name" value="dephospho-CoA kinase"/>
    <property type="match status" value="1"/>
</dbReference>
<dbReference type="HAMAP" id="MF_00376">
    <property type="entry name" value="Dephospho_CoA_kinase"/>
    <property type="match status" value="1"/>
</dbReference>
<name>A0ABY7C3U1_9HYPH</name>
<evidence type="ECO:0000256" key="6">
    <source>
        <dbReference type="NCBIfam" id="TIGR00152"/>
    </source>
</evidence>
<dbReference type="Pfam" id="PF01121">
    <property type="entry name" value="CoaE"/>
    <property type="match status" value="1"/>
</dbReference>
<dbReference type="PANTHER" id="PTHR10695">
    <property type="entry name" value="DEPHOSPHO-COA KINASE-RELATED"/>
    <property type="match status" value="1"/>
</dbReference>
<evidence type="ECO:0000256" key="1">
    <source>
        <dbReference type="ARBA" id="ARBA00009018"/>
    </source>
</evidence>
<dbReference type="RefSeq" id="WP_268883092.1">
    <property type="nucleotide sequence ID" value="NZ_CP114029.1"/>
</dbReference>
<gene>
    <name evidence="5 7" type="primary">coaE</name>
    <name evidence="7" type="ORF">OH818_11480</name>
</gene>
<comment type="catalytic activity">
    <reaction evidence="5">
        <text>3'-dephospho-CoA + ATP = ADP + CoA + H(+)</text>
        <dbReference type="Rhea" id="RHEA:18245"/>
        <dbReference type="ChEBI" id="CHEBI:15378"/>
        <dbReference type="ChEBI" id="CHEBI:30616"/>
        <dbReference type="ChEBI" id="CHEBI:57287"/>
        <dbReference type="ChEBI" id="CHEBI:57328"/>
        <dbReference type="ChEBI" id="CHEBI:456216"/>
        <dbReference type="EC" id="2.7.1.24"/>
    </reaction>
</comment>
<dbReference type="Proteomes" id="UP001164020">
    <property type="component" value="Chromosome"/>
</dbReference>
<dbReference type="EMBL" id="CP114029">
    <property type="protein sequence ID" value="WAP70584.1"/>
    <property type="molecule type" value="Genomic_DNA"/>
</dbReference>
<protein>
    <recommendedName>
        <fullName evidence="5 6">Dephospho-CoA kinase</fullName>
        <ecNumber evidence="5 6">2.7.1.24</ecNumber>
    </recommendedName>
    <alternativeName>
        <fullName evidence="5">Dephosphocoenzyme A kinase</fullName>
    </alternativeName>
</protein>
<dbReference type="EC" id="2.7.1.24" evidence="5 6"/>
<dbReference type="PROSITE" id="PS51219">
    <property type="entry name" value="DPCK"/>
    <property type="match status" value="1"/>
</dbReference>
<comment type="pathway">
    <text evidence="5">Cofactor biosynthesis; coenzyme A biosynthesis; CoA from (R)-pantothenate: step 5/5.</text>
</comment>
<keyword evidence="5 7" id="KW-0808">Transferase</keyword>
<keyword evidence="2 5" id="KW-0547">Nucleotide-binding</keyword>
<dbReference type="Gene3D" id="3.40.50.300">
    <property type="entry name" value="P-loop containing nucleotide triphosphate hydrolases"/>
    <property type="match status" value="1"/>
</dbReference>
<dbReference type="GO" id="GO:0004140">
    <property type="term" value="F:dephospho-CoA kinase activity"/>
    <property type="evidence" value="ECO:0007669"/>
    <property type="project" value="UniProtKB-EC"/>
</dbReference>
<evidence type="ECO:0000256" key="4">
    <source>
        <dbReference type="ARBA" id="ARBA00022993"/>
    </source>
</evidence>
<evidence type="ECO:0000313" key="8">
    <source>
        <dbReference type="Proteomes" id="UP001164020"/>
    </source>
</evidence>
<keyword evidence="4 5" id="KW-0173">Coenzyme A biosynthesis</keyword>
<dbReference type="SUPFAM" id="SSF52540">
    <property type="entry name" value="P-loop containing nucleoside triphosphate hydrolases"/>
    <property type="match status" value="1"/>
</dbReference>
<comment type="subcellular location">
    <subcellularLocation>
        <location evidence="5">Cytoplasm</location>
    </subcellularLocation>
</comment>
<dbReference type="CDD" id="cd02022">
    <property type="entry name" value="DPCK"/>
    <property type="match status" value="1"/>
</dbReference>
<feature type="binding site" evidence="5">
    <location>
        <begin position="11"/>
        <end position="16"/>
    </location>
    <ligand>
        <name>ATP</name>
        <dbReference type="ChEBI" id="CHEBI:30616"/>
    </ligand>
</feature>
<reference evidence="7" key="1">
    <citation type="submission" date="2022-12" db="EMBL/GenBank/DDBJ databases">
        <title>Jiella pelagia sp. nov., isolated from phosphonate enriched culture of Northwest Pacific surface seawater.</title>
        <authorList>
            <person name="Shin D.Y."/>
            <person name="Hwang C.Y."/>
        </authorList>
    </citation>
    <scope>NUCLEOTIDE SEQUENCE</scope>
    <source>
        <strain evidence="7">HL-NP1</strain>
    </source>
</reference>
<evidence type="ECO:0000256" key="3">
    <source>
        <dbReference type="ARBA" id="ARBA00022840"/>
    </source>
</evidence>
<comment type="similarity">
    <text evidence="1 5">Belongs to the CoaE family.</text>
</comment>
<keyword evidence="3 5" id="KW-0067">ATP-binding</keyword>
<accession>A0ABY7C3U1</accession>
<dbReference type="InterPro" id="IPR001977">
    <property type="entry name" value="Depp_CoAkinase"/>
</dbReference>
<dbReference type="PANTHER" id="PTHR10695:SF46">
    <property type="entry name" value="BIFUNCTIONAL COENZYME A SYNTHASE-RELATED"/>
    <property type="match status" value="1"/>
</dbReference>
<evidence type="ECO:0000256" key="2">
    <source>
        <dbReference type="ARBA" id="ARBA00022741"/>
    </source>
</evidence>
<sequence length="198" mass="20985">MIVIGLTGSIGMGKSTTAELFAEAGLPVHSADAAVHELYRGKAAPAIEAAFPGSVRDGVVDRGLLAERVLGDAAALKRLEAIVHPLVREAEQTFLKDAEAKGAPAAILDIPLLFETGGEGRCDVVVVVSAPGKVQRERVLARPGMSEAKFQAILAKQTPDAEKRARADHVVETSRGIEDARRQVRAVLERILTTAHET</sequence>
<keyword evidence="8" id="KW-1185">Reference proteome</keyword>
<evidence type="ECO:0000313" key="7">
    <source>
        <dbReference type="EMBL" id="WAP70584.1"/>
    </source>
</evidence>
<keyword evidence="5 7" id="KW-0418">Kinase</keyword>
<organism evidence="7 8">
    <name type="scientific">Jiella pelagia</name>
    <dbReference type="NCBI Taxonomy" id="2986949"/>
    <lineage>
        <taxon>Bacteria</taxon>
        <taxon>Pseudomonadati</taxon>
        <taxon>Pseudomonadota</taxon>
        <taxon>Alphaproteobacteria</taxon>
        <taxon>Hyphomicrobiales</taxon>
        <taxon>Aurantimonadaceae</taxon>
        <taxon>Jiella</taxon>
    </lineage>
</organism>
<dbReference type="InterPro" id="IPR027417">
    <property type="entry name" value="P-loop_NTPase"/>
</dbReference>
<proteinExistence type="inferred from homology"/>
<evidence type="ECO:0000256" key="5">
    <source>
        <dbReference type="HAMAP-Rule" id="MF_00376"/>
    </source>
</evidence>